<keyword evidence="5" id="KW-0539">Nucleus</keyword>
<dbReference type="CDD" id="cd10017">
    <property type="entry name" value="B3_DNA"/>
    <property type="match status" value="1"/>
</dbReference>
<dbReference type="Gene3D" id="2.40.330.10">
    <property type="entry name" value="DNA-binding pseudobarrel domain"/>
    <property type="match status" value="1"/>
</dbReference>
<evidence type="ECO:0000259" key="7">
    <source>
        <dbReference type="PROSITE" id="PS50863"/>
    </source>
</evidence>
<evidence type="ECO:0000256" key="3">
    <source>
        <dbReference type="ARBA" id="ARBA00023125"/>
    </source>
</evidence>
<dbReference type="InterPro" id="IPR044800">
    <property type="entry name" value="LEC2-like"/>
</dbReference>
<dbReference type="SMART" id="SM01019">
    <property type="entry name" value="B3"/>
    <property type="match status" value="1"/>
</dbReference>
<comment type="subcellular location">
    <subcellularLocation>
        <location evidence="1">Nucleus</location>
    </subcellularLocation>
</comment>
<dbReference type="Proteomes" id="UP001632038">
    <property type="component" value="Unassembled WGS sequence"/>
</dbReference>
<reference evidence="9" key="1">
    <citation type="journal article" date="2024" name="IScience">
        <title>Strigolactones Initiate the Formation of Haustorium-like Structures in Castilleja.</title>
        <authorList>
            <person name="Buerger M."/>
            <person name="Peterson D."/>
            <person name="Chory J."/>
        </authorList>
    </citation>
    <scope>NUCLEOTIDE SEQUENCE [LARGE SCALE GENOMIC DNA]</scope>
</reference>
<dbReference type="EMBL" id="JAVIJP010000005">
    <property type="protein sequence ID" value="KAL3653890.1"/>
    <property type="molecule type" value="Genomic_DNA"/>
</dbReference>
<comment type="caution">
    <text evidence="8">The sequence shown here is derived from an EMBL/GenBank/DDBJ whole genome shotgun (WGS) entry which is preliminary data.</text>
</comment>
<evidence type="ECO:0000256" key="1">
    <source>
        <dbReference type="ARBA" id="ARBA00004123"/>
    </source>
</evidence>
<dbReference type="Pfam" id="PF02362">
    <property type="entry name" value="B3"/>
    <property type="match status" value="1"/>
</dbReference>
<dbReference type="InterPro" id="IPR015300">
    <property type="entry name" value="DNA-bd_pseudobarrel_sf"/>
</dbReference>
<dbReference type="GO" id="GO:0005634">
    <property type="term" value="C:nucleus"/>
    <property type="evidence" value="ECO:0007669"/>
    <property type="project" value="UniProtKB-SubCell"/>
</dbReference>
<dbReference type="GO" id="GO:0003677">
    <property type="term" value="F:DNA binding"/>
    <property type="evidence" value="ECO:0007669"/>
    <property type="project" value="UniProtKB-KW"/>
</dbReference>
<dbReference type="PANTHER" id="PTHR31140:SF73">
    <property type="entry name" value="B3 DOMAIN-CONTAINING TRANSCRIPTION FACTOR FUS3"/>
    <property type="match status" value="1"/>
</dbReference>
<evidence type="ECO:0000256" key="6">
    <source>
        <dbReference type="SAM" id="MobiDB-lite"/>
    </source>
</evidence>
<keyword evidence="9" id="KW-1185">Reference proteome</keyword>
<gene>
    <name evidence="8" type="ORF">CASFOL_003571</name>
</gene>
<evidence type="ECO:0000313" key="8">
    <source>
        <dbReference type="EMBL" id="KAL3653890.1"/>
    </source>
</evidence>
<proteinExistence type="predicted"/>
<keyword evidence="4" id="KW-0804">Transcription</keyword>
<feature type="region of interest" description="Disordered" evidence="6">
    <location>
        <begin position="34"/>
        <end position="67"/>
    </location>
</feature>
<evidence type="ECO:0000256" key="2">
    <source>
        <dbReference type="ARBA" id="ARBA00023015"/>
    </source>
</evidence>
<evidence type="ECO:0000313" key="9">
    <source>
        <dbReference type="Proteomes" id="UP001632038"/>
    </source>
</evidence>
<keyword evidence="3" id="KW-0238">DNA-binding</keyword>
<dbReference type="PANTHER" id="PTHR31140">
    <property type="entry name" value="B3 DOMAIN-CONTAINING TRANSCRIPTION FACTOR ABI3"/>
    <property type="match status" value="1"/>
</dbReference>
<evidence type="ECO:0000256" key="5">
    <source>
        <dbReference type="ARBA" id="ARBA00023242"/>
    </source>
</evidence>
<organism evidence="8 9">
    <name type="scientific">Castilleja foliolosa</name>
    <dbReference type="NCBI Taxonomy" id="1961234"/>
    <lineage>
        <taxon>Eukaryota</taxon>
        <taxon>Viridiplantae</taxon>
        <taxon>Streptophyta</taxon>
        <taxon>Embryophyta</taxon>
        <taxon>Tracheophyta</taxon>
        <taxon>Spermatophyta</taxon>
        <taxon>Magnoliopsida</taxon>
        <taxon>eudicotyledons</taxon>
        <taxon>Gunneridae</taxon>
        <taxon>Pentapetalae</taxon>
        <taxon>asterids</taxon>
        <taxon>lamiids</taxon>
        <taxon>Lamiales</taxon>
        <taxon>Orobanchaceae</taxon>
        <taxon>Pedicularideae</taxon>
        <taxon>Castillejinae</taxon>
        <taxon>Castilleja</taxon>
    </lineage>
</organism>
<dbReference type="PROSITE" id="PS50863">
    <property type="entry name" value="B3"/>
    <property type="match status" value="1"/>
</dbReference>
<dbReference type="SUPFAM" id="SSF101936">
    <property type="entry name" value="DNA-binding pseudobarrel domain"/>
    <property type="match status" value="1"/>
</dbReference>
<accession>A0ABD3ELA9</accession>
<sequence>MEKVKGCNSGDYYGKGIISGSIAAVRSNRRLRNLQQRQSDDEDRPDLLSGPGFKVQRGPRMPRSRRASLGTLTFPGEHVPPHPPSAPRVIENSKLCYLFNKQLKNSDVSSLRRMVLPKKDAEIHLPVLESKEGILIYMLDRDGIHDWWFKYRYWPNNSSRMYVLESTGGFVNAHNLGTGDYILVYQNTEDGRFVIEAKKKEEYCEPNPTINEQTLDSQLLPEALYEYEYEYDVAFLDDSPFDYVGESIDLPRLGPEITFEPFDDYDPESFL</sequence>
<name>A0ABD3ELA9_9LAMI</name>
<keyword evidence="2" id="KW-0805">Transcription regulation</keyword>
<dbReference type="InterPro" id="IPR003340">
    <property type="entry name" value="B3_DNA-bd"/>
</dbReference>
<feature type="domain" description="TF-B3" evidence="7">
    <location>
        <begin position="99"/>
        <end position="201"/>
    </location>
</feature>
<dbReference type="AlphaFoldDB" id="A0ABD3ELA9"/>
<protein>
    <recommendedName>
        <fullName evidence="7">TF-B3 domain-containing protein</fullName>
    </recommendedName>
</protein>
<evidence type="ECO:0000256" key="4">
    <source>
        <dbReference type="ARBA" id="ARBA00023163"/>
    </source>
</evidence>